<proteinExistence type="predicted"/>
<name>A0ACA9KDR2_9GLOM</name>
<protein>
    <submittedName>
        <fullName evidence="1">1179_t:CDS:1</fullName>
    </submittedName>
</protein>
<dbReference type="Proteomes" id="UP000789860">
    <property type="component" value="Unassembled WGS sequence"/>
</dbReference>
<evidence type="ECO:0000313" key="1">
    <source>
        <dbReference type="EMBL" id="CAG8467498.1"/>
    </source>
</evidence>
<sequence length="178" mass="19557">MSDIEHLRSLIKDIPDFPRKGIIFHDIFPIFKEPTATEMFVSHIVNHINVTIKKKVDVIVGLDARGFLFGPMVALRLNAAFVPSRKKGKLPGKTISADFKKEYGVDTFEMQADAIKPGQNVIIVDDLIATGGTAAAAGQLVEQSGGKILEYIFMIELTDLNGRKNLAAPVYSLITFNV</sequence>
<dbReference type="EMBL" id="CAJVPM010001474">
    <property type="protein sequence ID" value="CAG8467498.1"/>
    <property type="molecule type" value="Genomic_DNA"/>
</dbReference>
<evidence type="ECO:0000313" key="2">
    <source>
        <dbReference type="Proteomes" id="UP000789860"/>
    </source>
</evidence>
<accession>A0ACA9KDR2</accession>
<keyword evidence="2" id="KW-1185">Reference proteome</keyword>
<organism evidence="1 2">
    <name type="scientific">Scutellospora calospora</name>
    <dbReference type="NCBI Taxonomy" id="85575"/>
    <lineage>
        <taxon>Eukaryota</taxon>
        <taxon>Fungi</taxon>
        <taxon>Fungi incertae sedis</taxon>
        <taxon>Mucoromycota</taxon>
        <taxon>Glomeromycotina</taxon>
        <taxon>Glomeromycetes</taxon>
        <taxon>Diversisporales</taxon>
        <taxon>Gigasporaceae</taxon>
        <taxon>Scutellospora</taxon>
    </lineage>
</organism>
<gene>
    <name evidence="1" type="ORF">SCALOS_LOCUS1884</name>
</gene>
<reference evidence="1" key="1">
    <citation type="submission" date="2021-06" db="EMBL/GenBank/DDBJ databases">
        <authorList>
            <person name="Kallberg Y."/>
            <person name="Tangrot J."/>
            <person name="Rosling A."/>
        </authorList>
    </citation>
    <scope>NUCLEOTIDE SEQUENCE</scope>
    <source>
        <strain evidence="1">AU212A</strain>
    </source>
</reference>
<comment type="caution">
    <text evidence="1">The sequence shown here is derived from an EMBL/GenBank/DDBJ whole genome shotgun (WGS) entry which is preliminary data.</text>
</comment>